<protein>
    <submittedName>
        <fullName evidence="2">FixH family protein</fullName>
    </submittedName>
</protein>
<dbReference type="Pfam" id="PF05751">
    <property type="entry name" value="FixH"/>
    <property type="match status" value="1"/>
</dbReference>
<comment type="caution">
    <text evidence="2">The sequence shown here is derived from an EMBL/GenBank/DDBJ whole genome shotgun (WGS) entry which is preliminary data.</text>
</comment>
<keyword evidence="1" id="KW-1133">Transmembrane helix</keyword>
<dbReference type="InterPro" id="IPR008620">
    <property type="entry name" value="FixH"/>
</dbReference>
<organism evidence="2 3">
    <name type="scientific">Viridibacterium curvum</name>
    <dbReference type="NCBI Taxonomy" id="1101404"/>
    <lineage>
        <taxon>Bacteria</taxon>
        <taxon>Pseudomonadati</taxon>
        <taxon>Pseudomonadota</taxon>
        <taxon>Betaproteobacteria</taxon>
        <taxon>Rhodocyclales</taxon>
        <taxon>Rhodocyclaceae</taxon>
        <taxon>Viridibacterium</taxon>
    </lineage>
</organism>
<dbReference type="Proteomes" id="UP001500547">
    <property type="component" value="Unassembled WGS sequence"/>
</dbReference>
<accession>A0ABP9Q904</accession>
<feature type="transmembrane region" description="Helical" evidence="1">
    <location>
        <begin position="23"/>
        <end position="44"/>
    </location>
</feature>
<gene>
    <name evidence="2" type="ORF">GCM10025770_00950</name>
</gene>
<evidence type="ECO:0000256" key="1">
    <source>
        <dbReference type="SAM" id="Phobius"/>
    </source>
</evidence>
<dbReference type="EMBL" id="BAABLD010000001">
    <property type="protein sequence ID" value="GAA5157561.1"/>
    <property type="molecule type" value="Genomic_DNA"/>
</dbReference>
<sequence length="181" mass="19366">MSATSPLHHSAATKPWYREPWPWFLMSLPVTAVLAGIVTTVYAVRTNDGVVADDYYKQGLAINQTLARDDMAAQLGLRASLDVVDGMAQVSLSGKDGVTLPTELRLTLSHPTRQGGDQQVVLKRTGAAYRGELVLQGSGLRTVILEDAMRSWRLSAGVQLPATGTELLPRTPATASVVTAP</sequence>
<name>A0ABP9Q904_9RHOO</name>
<keyword evidence="3" id="KW-1185">Reference proteome</keyword>
<reference evidence="3" key="1">
    <citation type="journal article" date="2019" name="Int. J. Syst. Evol. Microbiol.">
        <title>The Global Catalogue of Microorganisms (GCM) 10K type strain sequencing project: providing services to taxonomists for standard genome sequencing and annotation.</title>
        <authorList>
            <consortium name="The Broad Institute Genomics Platform"/>
            <consortium name="The Broad Institute Genome Sequencing Center for Infectious Disease"/>
            <person name="Wu L."/>
            <person name="Ma J."/>
        </authorList>
    </citation>
    <scope>NUCLEOTIDE SEQUENCE [LARGE SCALE GENOMIC DNA]</scope>
    <source>
        <strain evidence="3">JCM 18715</strain>
    </source>
</reference>
<proteinExistence type="predicted"/>
<evidence type="ECO:0000313" key="3">
    <source>
        <dbReference type="Proteomes" id="UP001500547"/>
    </source>
</evidence>
<dbReference type="RefSeq" id="WP_345530852.1">
    <property type="nucleotide sequence ID" value="NZ_BAABLD010000001.1"/>
</dbReference>
<evidence type="ECO:0000313" key="2">
    <source>
        <dbReference type="EMBL" id="GAA5157561.1"/>
    </source>
</evidence>
<keyword evidence="1" id="KW-0812">Transmembrane</keyword>
<keyword evidence="1" id="KW-0472">Membrane</keyword>